<organism evidence="2 3">
    <name type="scientific">Orbilia ellipsospora</name>
    <dbReference type="NCBI Taxonomy" id="2528407"/>
    <lineage>
        <taxon>Eukaryota</taxon>
        <taxon>Fungi</taxon>
        <taxon>Dikarya</taxon>
        <taxon>Ascomycota</taxon>
        <taxon>Pezizomycotina</taxon>
        <taxon>Orbiliomycetes</taxon>
        <taxon>Orbiliales</taxon>
        <taxon>Orbiliaceae</taxon>
        <taxon>Orbilia</taxon>
    </lineage>
</organism>
<feature type="region of interest" description="Disordered" evidence="1">
    <location>
        <begin position="205"/>
        <end position="232"/>
    </location>
</feature>
<sequence>MGNLRERSAAWKRGTELAYVSLIPGFIKDNANSITVVLGIGNTYQAMVSMAQNVVNSAVEAYEAQAKILAATVDISDNLASGIDLSKLVPSLWNDKHKDLVFIVFISYMGKTLSFNPFTGANSIKAAVGNFVFQWKNNQQPPPTATPTSTFADVSSVTPAAECLCSPITVTQYITTAYDPMGTAMARRNMLAAIDRKRVQANRIKRDSGPPNLQPPAHPLPQRQDVRRTPLW</sequence>
<accession>A0AAV9XGI8</accession>
<keyword evidence="3" id="KW-1185">Reference proteome</keyword>
<gene>
    <name evidence="2" type="ORF">TWF694_008166</name>
</gene>
<dbReference type="Proteomes" id="UP001365542">
    <property type="component" value="Unassembled WGS sequence"/>
</dbReference>
<reference evidence="2 3" key="1">
    <citation type="submission" date="2019-10" db="EMBL/GenBank/DDBJ databases">
        <authorList>
            <person name="Palmer J.M."/>
        </authorList>
    </citation>
    <scope>NUCLEOTIDE SEQUENCE [LARGE SCALE GENOMIC DNA]</scope>
    <source>
        <strain evidence="2 3">TWF694</strain>
    </source>
</reference>
<name>A0AAV9XGI8_9PEZI</name>
<evidence type="ECO:0000313" key="3">
    <source>
        <dbReference type="Proteomes" id="UP001365542"/>
    </source>
</evidence>
<comment type="caution">
    <text evidence="2">The sequence shown here is derived from an EMBL/GenBank/DDBJ whole genome shotgun (WGS) entry which is preliminary data.</text>
</comment>
<proteinExistence type="predicted"/>
<evidence type="ECO:0000313" key="2">
    <source>
        <dbReference type="EMBL" id="KAK6540776.1"/>
    </source>
</evidence>
<dbReference type="AlphaFoldDB" id="A0AAV9XGI8"/>
<protein>
    <submittedName>
        <fullName evidence="2">Uncharacterized protein</fullName>
    </submittedName>
</protein>
<dbReference type="EMBL" id="JAVHJO010000004">
    <property type="protein sequence ID" value="KAK6540776.1"/>
    <property type="molecule type" value="Genomic_DNA"/>
</dbReference>
<evidence type="ECO:0000256" key="1">
    <source>
        <dbReference type="SAM" id="MobiDB-lite"/>
    </source>
</evidence>